<dbReference type="Proteomes" id="UP000008204">
    <property type="component" value="Chromosome"/>
</dbReference>
<dbReference type="KEGG" id="cyp:PCC8801_2650"/>
<proteinExistence type="predicted"/>
<organism evidence="1 2">
    <name type="scientific">Rippkaea orientalis (strain PCC 8801 / RF-1)</name>
    <name type="common">Cyanothece sp. (strain PCC 8801)</name>
    <dbReference type="NCBI Taxonomy" id="41431"/>
    <lineage>
        <taxon>Bacteria</taxon>
        <taxon>Bacillati</taxon>
        <taxon>Cyanobacteriota</taxon>
        <taxon>Cyanophyceae</taxon>
        <taxon>Oscillatoriophycideae</taxon>
        <taxon>Chroococcales</taxon>
        <taxon>Aphanothecaceae</taxon>
        <taxon>Rippkaea</taxon>
        <taxon>Rippkaea orientalis</taxon>
    </lineage>
</organism>
<evidence type="ECO:0000313" key="1">
    <source>
        <dbReference type="EMBL" id="ACK66652.1"/>
    </source>
</evidence>
<dbReference type="STRING" id="41431.PCC8801_2650"/>
<reference evidence="2" key="1">
    <citation type="journal article" date="2011" name="MBio">
        <title>Novel metabolic attributes of the genus Cyanothece, comprising a group of unicellular nitrogen-fixing Cyanobacteria.</title>
        <authorList>
            <person name="Bandyopadhyay A."/>
            <person name="Elvitigala T."/>
            <person name="Welsh E."/>
            <person name="Stockel J."/>
            <person name="Liberton M."/>
            <person name="Min H."/>
            <person name="Sherman L.A."/>
            <person name="Pakrasi H.B."/>
        </authorList>
    </citation>
    <scope>NUCLEOTIDE SEQUENCE [LARGE SCALE GENOMIC DNA]</scope>
    <source>
        <strain evidence="2">PCC 8801</strain>
    </source>
</reference>
<sequence>MLKIMQKNSWNEVQEKEMGKIYMLSSNARKSVKWLNNIEQEKIQFFCGKPLD</sequence>
<name>B7K4Z6_RIPO1</name>
<dbReference type="RefSeq" id="WP_012595919.1">
    <property type="nucleotide sequence ID" value="NC_011726.1"/>
</dbReference>
<keyword evidence="2" id="KW-1185">Reference proteome</keyword>
<gene>
    <name evidence="1" type="ordered locus">PCC8801_2650</name>
</gene>
<protein>
    <submittedName>
        <fullName evidence="1">Uncharacterized protein</fullName>
    </submittedName>
</protein>
<evidence type="ECO:0000313" key="2">
    <source>
        <dbReference type="Proteomes" id="UP000008204"/>
    </source>
</evidence>
<dbReference type="AlphaFoldDB" id="B7K4Z6"/>
<accession>B7K4Z6</accession>
<dbReference type="EMBL" id="CP001287">
    <property type="protein sequence ID" value="ACK66652.1"/>
    <property type="molecule type" value="Genomic_DNA"/>
</dbReference>
<dbReference type="HOGENOM" id="CLU_3079007_0_0_3"/>